<dbReference type="EMBL" id="JANPWB010000009">
    <property type="protein sequence ID" value="KAJ1152422.1"/>
    <property type="molecule type" value="Genomic_DNA"/>
</dbReference>
<keyword evidence="3" id="KW-1185">Reference proteome</keyword>
<comment type="caution">
    <text evidence="2">The sequence shown here is derived from an EMBL/GenBank/DDBJ whole genome shotgun (WGS) entry which is preliminary data.</text>
</comment>
<gene>
    <name evidence="2" type="ORF">NDU88_005197</name>
</gene>
<evidence type="ECO:0000313" key="3">
    <source>
        <dbReference type="Proteomes" id="UP001066276"/>
    </source>
</evidence>
<protein>
    <submittedName>
        <fullName evidence="2">Uncharacterized protein</fullName>
    </submittedName>
</protein>
<organism evidence="2 3">
    <name type="scientific">Pleurodeles waltl</name>
    <name type="common">Iberian ribbed newt</name>
    <dbReference type="NCBI Taxonomy" id="8319"/>
    <lineage>
        <taxon>Eukaryota</taxon>
        <taxon>Metazoa</taxon>
        <taxon>Chordata</taxon>
        <taxon>Craniata</taxon>
        <taxon>Vertebrata</taxon>
        <taxon>Euteleostomi</taxon>
        <taxon>Amphibia</taxon>
        <taxon>Batrachia</taxon>
        <taxon>Caudata</taxon>
        <taxon>Salamandroidea</taxon>
        <taxon>Salamandridae</taxon>
        <taxon>Pleurodelinae</taxon>
        <taxon>Pleurodeles</taxon>
    </lineage>
</organism>
<evidence type="ECO:0000256" key="1">
    <source>
        <dbReference type="SAM" id="MobiDB-lite"/>
    </source>
</evidence>
<feature type="compositionally biased region" description="Low complexity" evidence="1">
    <location>
        <begin position="202"/>
        <end position="213"/>
    </location>
</feature>
<dbReference type="Proteomes" id="UP001066276">
    <property type="component" value="Chromosome 5"/>
</dbReference>
<sequence>MSPAPTICTPQNNEVKSYTKVFTDVRNTLAHKKPVLSNLVLFDCDTEIIDSLSLALSRPNACRRQVVYFPPLTAHSPYGTTKDRLYYCLFLRYYSNGASANCLVGSNTSLLRFFKIYASMCAEAFRALVYRLEVYLSFLGIQQDCGVRCSGRSGTAIRSQPGSGRLWPSARVRPGASPSGHVFRGQRDSSRLQFSARGRPGSSSSSYTIRIPARLPPPPIPSLESLGRLLERPRSSAAESGDARIPRVALDSPVSSSGSVHALATATLASKPGRDRFHPPGVVFSGF</sequence>
<accession>A0AAV7RKU4</accession>
<proteinExistence type="predicted"/>
<dbReference type="AlphaFoldDB" id="A0AAV7RKU4"/>
<reference evidence="2" key="1">
    <citation type="journal article" date="2022" name="bioRxiv">
        <title>Sequencing and chromosome-scale assembly of the giantPleurodeles waltlgenome.</title>
        <authorList>
            <person name="Brown T."/>
            <person name="Elewa A."/>
            <person name="Iarovenko S."/>
            <person name="Subramanian E."/>
            <person name="Araus A.J."/>
            <person name="Petzold A."/>
            <person name="Susuki M."/>
            <person name="Suzuki K.-i.T."/>
            <person name="Hayashi T."/>
            <person name="Toyoda A."/>
            <person name="Oliveira C."/>
            <person name="Osipova E."/>
            <person name="Leigh N.D."/>
            <person name="Simon A."/>
            <person name="Yun M.H."/>
        </authorList>
    </citation>
    <scope>NUCLEOTIDE SEQUENCE</scope>
    <source>
        <strain evidence="2">20211129_DDA</strain>
        <tissue evidence="2">Liver</tissue>
    </source>
</reference>
<evidence type="ECO:0000313" key="2">
    <source>
        <dbReference type="EMBL" id="KAJ1152422.1"/>
    </source>
</evidence>
<feature type="region of interest" description="Disordered" evidence="1">
    <location>
        <begin position="155"/>
        <end position="225"/>
    </location>
</feature>
<name>A0AAV7RKU4_PLEWA</name>